<feature type="signal peptide" evidence="1">
    <location>
        <begin position="1"/>
        <end position="26"/>
    </location>
</feature>
<dbReference type="Proteomes" id="UP000015531">
    <property type="component" value="Unassembled WGS sequence"/>
</dbReference>
<protein>
    <submittedName>
        <fullName evidence="2">Uncharacterized protein</fullName>
    </submittedName>
</protein>
<reference evidence="2 3" key="1">
    <citation type="journal article" date="2013" name="Genome Announc.">
        <title>Draft Genome Sequence of Sphingobium lactosutens Strain DS20T, Isolated from a Hexachlorocyclohexane Dumpsite.</title>
        <authorList>
            <person name="Kumar R."/>
            <person name="Dwivedi V."/>
            <person name="Negi V."/>
            <person name="Khurana J.P."/>
            <person name="Lal R."/>
        </authorList>
    </citation>
    <scope>NUCLEOTIDE SEQUENCE [LARGE SCALE GENOMIC DNA]</scope>
    <source>
        <strain evidence="2 3">DS20</strain>
    </source>
</reference>
<gene>
    <name evidence="2" type="ORF">RLDS_00580</name>
</gene>
<dbReference type="EMBL" id="ATDP01000034">
    <property type="protein sequence ID" value="EQB19099.1"/>
    <property type="molecule type" value="Genomic_DNA"/>
</dbReference>
<keyword evidence="3" id="KW-1185">Reference proteome</keyword>
<feature type="chain" id="PRO_5004565242" evidence="1">
    <location>
        <begin position="27"/>
        <end position="154"/>
    </location>
</feature>
<evidence type="ECO:0000313" key="2">
    <source>
        <dbReference type="EMBL" id="EQB19099.1"/>
    </source>
</evidence>
<name>T0JB09_9SPHN</name>
<comment type="caution">
    <text evidence="2">The sequence shown here is derived from an EMBL/GenBank/DDBJ whole genome shotgun (WGS) entry which is preliminary data.</text>
</comment>
<evidence type="ECO:0000256" key="1">
    <source>
        <dbReference type="SAM" id="SignalP"/>
    </source>
</evidence>
<evidence type="ECO:0000313" key="3">
    <source>
        <dbReference type="Proteomes" id="UP000015531"/>
    </source>
</evidence>
<accession>T0JB09</accession>
<keyword evidence="1" id="KW-0732">Signal</keyword>
<dbReference type="PATRIC" id="fig|1331060.3.peg.90"/>
<sequence length="154" mass="16517">MHGCALVKKLSFGLATALACAAPAWAVPLDGLKGQGLNAIYGSYAPRGDCTAEPRLSIDDSGFTFRANGRVVKSARVEQALSYLGPDYRGISLVFFPFPVSDDDFGPVVMMVNDGERRGVIRLEADFAPGRRADPFQVALTRSSPYSRCAAAKR</sequence>
<organism evidence="2 3">
    <name type="scientific">Sphingobium lactosutens DS20</name>
    <dbReference type="NCBI Taxonomy" id="1331060"/>
    <lineage>
        <taxon>Bacteria</taxon>
        <taxon>Pseudomonadati</taxon>
        <taxon>Pseudomonadota</taxon>
        <taxon>Alphaproteobacteria</taxon>
        <taxon>Sphingomonadales</taxon>
        <taxon>Sphingomonadaceae</taxon>
        <taxon>Sphingobium</taxon>
    </lineage>
</organism>
<dbReference type="AlphaFoldDB" id="T0JB09"/>
<proteinExistence type="predicted"/>